<name>A0A223NTP4_9SPHI</name>
<evidence type="ECO:0000313" key="2">
    <source>
        <dbReference type="Proteomes" id="UP000215002"/>
    </source>
</evidence>
<keyword evidence="2" id="KW-1185">Reference proteome</keyword>
<sequence length="42" mass="4988">MLCVIAANGYYLHKAEIKLRFIGLKDFRIFFLKLKLKKFEPA</sequence>
<accession>A0A223NTP4</accession>
<evidence type="ECO:0000313" key="1">
    <source>
        <dbReference type="EMBL" id="ASU33233.1"/>
    </source>
</evidence>
<dbReference type="EMBL" id="CP022743">
    <property type="protein sequence ID" value="ASU33233.1"/>
    <property type="molecule type" value="Genomic_DNA"/>
</dbReference>
<reference evidence="1 2" key="1">
    <citation type="submission" date="2017-08" db="EMBL/GenBank/DDBJ databases">
        <title>Complete genome sequence of Mucilaginibacter sp. strain BJC16-A31.</title>
        <authorList>
            <consortium name="Henan University of Science and Technology"/>
            <person name="You X."/>
        </authorList>
    </citation>
    <scope>NUCLEOTIDE SEQUENCE [LARGE SCALE GENOMIC DNA]</scope>
    <source>
        <strain evidence="1 2">BJC16-A31</strain>
    </source>
</reference>
<gene>
    <name evidence="1" type="ORF">MuYL_1335</name>
</gene>
<organism evidence="1 2">
    <name type="scientific">Mucilaginibacter xinganensis</name>
    <dbReference type="NCBI Taxonomy" id="1234841"/>
    <lineage>
        <taxon>Bacteria</taxon>
        <taxon>Pseudomonadati</taxon>
        <taxon>Bacteroidota</taxon>
        <taxon>Sphingobacteriia</taxon>
        <taxon>Sphingobacteriales</taxon>
        <taxon>Sphingobacteriaceae</taxon>
        <taxon>Mucilaginibacter</taxon>
    </lineage>
</organism>
<proteinExistence type="predicted"/>
<protein>
    <submittedName>
        <fullName evidence="1">Uncharacterized protein</fullName>
    </submittedName>
</protein>
<dbReference type="AlphaFoldDB" id="A0A223NTP4"/>
<dbReference type="KEGG" id="muc:MuYL_1335"/>
<dbReference type="Proteomes" id="UP000215002">
    <property type="component" value="Chromosome"/>
</dbReference>